<comment type="subunit">
    <text evidence="7">Heterodimers with GPN1 or GPN3. Binds to RNA polymerase II (RNAPII).</text>
</comment>
<reference evidence="9" key="1">
    <citation type="journal article" date="2018" name="J. Proteomics">
        <title>Exploring the molecular complexity of Triatoma dimidiata sialome.</title>
        <authorList>
            <person name="Santiago P.B."/>
            <person name="de Araujo C.N."/>
            <person name="Charneau S."/>
            <person name="Bastos I.M.D."/>
            <person name="Assumpcao T.C.F."/>
            <person name="Queiroz R.M.L."/>
            <person name="Praca Y.R."/>
            <person name="Cordeiro T.M."/>
            <person name="Garcia C.H.S."/>
            <person name="da Silva I.G."/>
            <person name="Raiol T."/>
            <person name="Motta F.N."/>
            <person name="de Araujo Oliveira J.V."/>
            <person name="de Sousa M.V."/>
            <person name="Ribeiro J.M.C."/>
            <person name="de Santana J.M."/>
        </authorList>
    </citation>
    <scope>NUCLEOTIDE SEQUENCE</scope>
    <source>
        <strain evidence="9">Santander</strain>
        <tissue evidence="9">Salivary glands</tissue>
    </source>
</reference>
<evidence type="ECO:0000256" key="2">
    <source>
        <dbReference type="ARBA" id="ARBA00005290"/>
    </source>
</evidence>
<dbReference type="PANTHER" id="PTHR21231">
    <property type="entry name" value="XPA-BINDING PROTEIN 1-RELATED"/>
    <property type="match status" value="1"/>
</dbReference>
<dbReference type="GO" id="GO:0005737">
    <property type="term" value="C:cytoplasm"/>
    <property type="evidence" value="ECO:0007669"/>
    <property type="project" value="TreeGrafter"/>
</dbReference>
<name>A0A0V0G835_TRIDM</name>
<keyword evidence="4 8" id="KW-0547">Nucleotide-binding</keyword>
<evidence type="ECO:0000256" key="1">
    <source>
        <dbReference type="ARBA" id="ARBA00003181"/>
    </source>
</evidence>
<keyword evidence="5 8" id="KW-0378">Hydrolase</keyword>
<dbReference type="InterPro" id="IPR027417">
    <property type="entry name" value="P-loop_NTPase"/>
</dbReference>
<keyword evidence="6 8" id="KW-0342">GTP-binding</keyword>
<dbReference type="Gene3D" id="3.40.50.300">
    <property type="entry name" value="P-loop containing nucleotide triphosphate hydrolases"/>
    <property type="match status" value="1"/>
</dbReference>
<dbReference type="PANTHER" id="PTHR21231:SF3">
    <property type="entry name" value="GPN-LOOP GTPASE 2"/>
    <property type="match status" value="1"/>
</dbReference>
<dbReference type="AlphaFoldDB" id="A0A0V0G835"/>
<evidence type="ECO:0000256" key="4">
    <source>
        <dbReference type="ARBA" id="ARBA00022741"/>
    </source>
</evidence>
<evidence type="ECO:0000256" key="3">
    <source>
        <dbReference type="ARBA" id="ARBA00014588"/>
    </source>
</evidence>
<dbReference type="FunFam" id="3.40.50.300:FF:000338">
    <property type="entry name" value="GPN-loop GTPase 2"/>
    <property type="match status" value="1"/>
</dbReference>
<dbReference type="GO" id="GO:0005525">
    <property type="term" value="F:GTP binding"/>
    <property type="evidence" value="ECO:0007669"/>
    <property type="project" value="UniProtKB-KW"/>
</dbReference>
<dbReference type="InterPro" id="IPR030231">
    <property type="entry name" value="Gpn2"/>
</dbReference>
<proteinExistence type="inferred from homology"/>
<evidence type="ECO:0000256" key="6">
    <source>
        <dbReference type="ARBA" id="ARBA00023134"/>
    </source>
</evidence>
<dbReference type="SUPFAM" id="SSF52540">
    <property type="entry name" value="P-loop containing nucleoside triphosphate hydrolases"/>
    <property type="match status" value="1"/>
</dbReference>
<evidence type="ECO:0000256" key="7">
    <source>
        <dbReference type="ARBA" id="ARBA00046611"/>
    </source>
</evidence>
<comment type="similarity">
    <text evidence="2 8">Belongs to the GPN-loop GTPase family.</text>
</comment>
<dbReference type="Pfam" id="PF03029">
    <property type="entry name" value="ATP_bind_1"/>
    <property type="match status" value="1"/>
</dbReference>
<sequence length="296" mass="33140">MPFIFGQLVIGPPGSGKSTYCKKMSEHLGKLGRKVIVVNIDPANDTLPYECKVDVSELITVEDAMIHKQLGPNGGLLYSIEYLEKNFNWFLGKLNSFKNHYFIFDCPGQVELYSHHNSMKGIMQKLQAVGFSLCAVCLVDSHYCSDPGKFISALLLTLSTMLQMELPHVNVLSKIDLMASFSNKLPFGLDYYTEVLDLNYILEYLQSDKLTAKYKKFNSAIIGMIENYSLISFVPLNVEDTKTLIKVHQAVDKANGYIYAAGEERSVHTLLACAVGAQTDQEWLGESQDKYGAQMM</sequence>
<evidence type="ECO:0000256" key="8">
    <source>
        <dbReference type="RuleBase" id="RU365059"/>
    </source>
</evidence>
<organism evidence="9">
    <name type="scientific">Triatoma dimidiata</name>
    <name type="common">Kissing bug</name>
    <name type="synonym">Meccus dimidiatus</name>
    <dbReference type="NCBI Taxonomy" id="72491"/>
    <lineage>
        <taxon>Eukaryota</taxon>
        <taxon>Metazoa</taxon>
        <taxon>Ecdysozoa</taxon>
        <taxon>Arthropoda</taxon>
        <taxon>Hexapoda</taxon>
        <taxon>Insecta</taxon>
        <taxon>Pterygota</taxon>
        <taxon>Neoptera</taxon>
        <taxon>Paraneoptera</taxon>
        <taxon>Hemiptera</taxon>
        <taxon>Heteroptera</taxon>
        <taxon>Panheteroptera</taxon>
        <taxon>Cimicomorpha</taxon>
        <taxon>Reduviidae</taxon>
        <taxon>Triatominae</taxon>
        <taxon>Triatoma</taxon>
    </lineage>
</organism>
<dbReference type="EMBL" id="GECL01001825">
    <property type="protein sequence ID" value="JAP04299.1"/>
    <property type="molecule type" value="Transcribed_RNA"/>
</dbReference>
<dbReference type="GO" id="GO:0003924">
    <property type="term" value="F:GTPase activity"/>
    <property type="evidence" value="ECO:0007669"/>
    <property type="project" value="TreeGrafter"/>
</dbReference>
<dbReference type="InterPro" id="IPR004130">
    <property type="entry name" value="Gpn"/>
</dbReference>
<accession>A0A0V0G835</accession>
<evidence type="ECO:0000313" key="9">
    <source>
        <dbReference type="EMBL" id="JAP04299.1"/>
    </source>
</evidence>
<dbReference type="CDD" id="cd17871">
    <property type="entry name" value="GPN2"/>
    <property type="match status" value="1"/>
</dbReference>
<evidence type="ECO:0000256" key="5">
    <source>
        <dbReference type="ARBA" id="ARBA00022801"/>
    </source>
</evidence>
<comment type="function">
    <text evidence="1 8">Small GTPase required for proper localization of RNA polymerase II and III (RNAPII and RNAPIII). May act at an RNAP assembly step prior to nuclear import.</text>
</comment>
<protein>
    <recommendedName>
        <fullName evidence="3 8">GPN-loop GTPase 2</fullName>
    </recommendedName>
</protein>